<evidence type="ECO:0000313" key="2">
    <source>
        <dbReference type="Proteomes" id="UP001159427"/>
    </source>
</evidence>
<accession>A0ABN8SSW4</accession>
<gene>
    <name evidence="1" type="ORF">PEVE_00028325</name>
</gene>
<reference evidence="1 2" key="1">
    <citation type="submission" date="2022-05" db="EMBL/GenBank/DDBJ databases">
        <authorList>
            <consortium name="Genoscope - CEA"/>
            <person name="William W."/>
        </authorList>
    </citation>
    <scope>NUCLEOTIDE SEQUENCE [LARGE SCALE GENOMIC DNA]</scope>
</reference>
<comment type="caution">
    <text evidence="1">The sequence shown here is derived from an EMBL/GenBank/DDBJ whole genome shotgun (WGS) entry which is preliminary data.</text>
</comment>
<keyword evidence="2" id="KW-1185">Reference proteome</keyword>
<proteinExistence type="predicted"/>
<protein>
    <submittedName>
        <fullName evidence="1">Uncharacterized protein</fullName>
    </submittedName>
</protein>
<sequence>MHQYVLGAVLVTTSQGFSFEMIELEKSFSRQAEPIPVEVQFISPEDQIKPGDTSIQYRAALCGGTYFEGLMAHFAINLANNPWIIENGDYITVVAKDSAGNTLASNVNVTTKQPQPDFNFTYHAKYKDLLFEVTTGPAPSFVFTLSLSFDFNVSTKDYAMPSEPRWQMTPMEYATFLNSSKGDDTGKFLLVPIFKTHTKKTVITQKLQYLRLDYCFGLAHHYNITITVVADDQRSGFATYACKKTYNQGKCDVRTPYRDISGGPANFVEVSLDGQQDYGPVVVIVRGDGRYQQPNNYILTASSPN</sequence>
<dbReference type="Proteomes" id="UP001159427">
    <property type="component" value="Unassembled WGS sequence"/>
</dbReference>
<name>A0ABN8SSW4_9CNID</name>
<dbReference type="EMBL" id="CALNXI010003923">
    <property type="protein sequence ID" value="CAH3194659.1"/>
    <property type="molecule type" value="Genomic_DNA"/>
</dbReference>
<organism evidence="1 2">
    <name type="scientific">Porites evermanni</name>
    <dbReference type="NCBI Taxonomy" id="104178"/>
    <lineage>
        <taxon>Eukaryota</taxon>
        <taxon>Metazoa</taxon>
        <taxon>Cnidaria</taxon>
        <taxon>Anthozoa</taxon>
        <taxon>Hexacorallia</taxon>
        <taxon>Scleractinia</taxon>
        <taxon>Fungiina</taxon>
        <taxon>Poritidae</taxon>
        <taxon>Porites</taxon>
    </lineage>
</organism>
<evidence type="ECO:0000313" key="1">
    <source>
        <dbReference type="EMBL" id="CAH3194659.1"/>
    </source>
</evidence>